<dbReference type="Gene3D" id="4.10.410.60">
    <property type="match status" value="1"/>
</dbReference>
<evidence type="ECO:0000256" key="1">
    <source>
        <dbReference type="ARBA" id="ARBA00006598"/>
    </source>
</evidence>
<organism evidence="6 7">
    <name type="scientific">Kribbibacterium absianum</name>
    <dbReference type="NCBI Taxonomy" id="3044210"/>
    <lineage>
        <taxon>Bacteria</taxon>
        <taxon>Bacillati</taxon>
        <taxon>Actinomycetota</taxon>
        <taxon>Coriobacteriia</taxon>
        <taxon>Coriobacteriales</taxon>
        <taxon>Kribbibacteriaceae</taxon>
        <taxon>Kribbibacterium</taxon>
    </lineage>
</organism>
<dbReference type="EMBL" id="JASJEX010000004">
    <property type="protein sequence ID" value="MDJ1130182.1"/>
    <property type="molecule type" value="Genomic_DNA"/>
</dbReference>
<evidence type="ECO:0000313" key="6">
    <source>
        <dbReference type="EMBL" id="MDJ1130182.1"/>
    </source>
</evidence>
<sequence length="67" mass="7882">MPKMKTHKGTAKRFRRTGTGKIMRARAFKSHILTKKSPKRIRNFRKEEVLDKADVKTVEQRMGKGRQ</sequence>
<comment type="caution">
    <text evidence="6">The sequence shown here is derived from an EMBL/GenBank/DDBJ whole genome shotgun (WGS) entry which is preliminary data.</text>
</comment>
<keyword evidence="7" id="KW-1185">Reference proteome</keyword>
<protein>
    <recommendedName>
        <fullName evidence="4">Large ribosomal subunit protein bL35</fullName>
    </recommendedName>
</protein>
<dbReference type="InterPro" id="IPR021137">
    <property type="entry name" value="Ribosomal_bL35-like"/>
</dbReference>
<dbReference type="InterPro" id="IPR001706">
    <property type="entry name" value="Ribosomal_bL35"/>
</dbReference>
<evidence type="ECO:0000313" key="7">
    <source>
        <dbReference type="Proteomes" id="UP001431693"/>
    </source>
</evidence>
<dbReference type="Proteomes" id="UP001431693">
    <property type="component" value="Unassembled WGS sequence"/>
</dbReference>
<dbReference type="Pfam" id="PF01632">
    <property type="entry name" value="Ribosomal_L35p"/>
    <property type="match status" value="1"/>
</dbReference>
<name>A0ABT6ZMU1_9ACTN</name>
<evidence type="ECO:0000256" key="3">
    <source>
        <dbReference type="ARBA" id="ARBA00023274"/>
    </source>
</evidence>
<accession>A0ABT6ZMU1</accession>
<dbReference type="PANTHER" id="PTHR33343:SF1">
    <property type="entry name" value="LARGE RIBOSOMAL SUBUNIT PROTEIN BL35M"/>
    <property type="match status" value="1"/>
</dbReference>
<dbReference type="SUPFAM" id="SSF143034">
    <property type="entry name" value="L35p-like"/>
    <property type="match status" value="1"/>
</dbReference>
<dbReference type="InterPro" id="IPR037229">
    <property type="entry name" value="Ribosomal_bL35_sf"/>
</dbReference>
<dbReference type="PANTHER" id="PTHR33343">
    <property type="entry name" value="54S RIBOSOMAL PROTEIN BL35M"/>
    <property type="match status" value="1"/>
</dbReference>
<gene>
    <name evidence="4 6" type="primary">rpmI</name>
    <name evidence="6" type="ORF">QJ043_08855</name>
</gene>
<comment type="similarity">
    <text evidence="1 4 5">Belongs to the bacterial ribosomal protein bL35 family.</text>
</comment>
<evidence type="ECO:0000256" key="5">
    <source>
        <dbReference type="RuleBase" id="RU000568"/>
    </source>
</evidence>
<proteinExistence type="inferred from homology"/>
<dbReference type="RefSeq" id="WP_283713346.1">
    <property type="nucleotide sequence ID" value="NZ_JASJEW010000003.1"/>
</dbReference>
<dbReference type="GO" id="GO:0005840">
    <property type="term" value="C:ribosome"/>
    <property type="evidence" value="ECO:0007669"/>
    <property type="project" value="UniProtKB-KW"/>
</dbReference>
<dbReference type="HAMAP" id="MF_00514">
    <property type="entry name" value="Ribosomal_bL35"/>
    <property type="match status" value="1"/>
</dbReference>
<keyword evidence="2 4" id="KW-0689">Ribosomal protein</keyword>
<evidence type="ECO:0000256" key="4">
    <source>
        <dbReference type="HAMAP-Rule" id="MF_00514"/>
    </source>
</evidence>
<keyword evidence="3 4" id="KW-0687">Ribonucleoprotein</keyword>
<dbReference type="PRINTS" id="PR00064">
    <property type="entry name" value="RIBOSOMALL35"/>
</dbReference>
<evidence type="ECO:0000256" key="2">
    <source>
        <dbReference type="ARBA" id="ARBA00022980"/>
    </source>
</evidence>
<reference evidence="6" key="1">
    <citation type="submission" date="2023-05" db="EMBL/GenBank/DDBJ databases">
        <title>[olsenella] sp. nov., isolated from a pig farm feces dump.</title>
        <authorList>
            <person name="Chang Y.-H."/>
        </authorList>
    </citation>
    <scope>NUCLEOTIDE SEQUENCE</scope>
    <source>
        <strain evidence="6">YH-ols2217</strain>
    </source>
</reference>
<dbReference type="NCBIfam" id="TIGR00001">
    <property type="entry name" value="rpmI_bact"/>
    <property type="match status" value="1"/>
</dbReference>